<dbReference type="Proteomes" id="UP000012960">
    <property type="component" value="Unplaced"/>
</dbReference>
<organism evidence="2 3">
    <name type="scientific">Musa acuminata subsp. malaccensis</name>
    <name type="common">Wild banana</name>
    <name type="synonym">Musa malaccensis</name>
    <dbReference type="NCBI Taxonomy" id="214687"/>
    <lineage>
        <taxon>Eukaryota</taxon>
        <taxon>Viridiplantae</taxon>
        <taxon>Streptophyta</taxon>
        <taxon>Embryophyta</taxon>
        <taxon>Tracheophyta</taxon>
        <taxon>Spermatophyta</taxon>
        <taxon>Magnoliopsida</taxon>
        <taxon>Liliopsida</taxon>
        <taxon>Zingiberales</taxon>
        <taxon>Musaceae</taxon>
        <taxon>Musa</taxon>
    </lineage>
</organism>
<name>A0A804IMA0_MUSAM</name>
<dbReference type="Gramene" id="Ma04_t07990.1">
    <property type="protein sequence ID" value="Ma04_p07990.1"/>
    <property type="gene ID" value="Ma04_g07990"/>
</dbReference>
<reference evidence="1" key="1">
    <citation type="submission" date="2021-03" db="EMBL/GenBank/DDBJ databases">
        <authorList>
            <consortium name="Genoscope - CEA"/>
            <person name="William W."/>
        </authorList>
    </citation>
    <scope>NUCLEOTIDE SEQUENCE</scope>
    <source>
        <strain evidence="1">Doubled-haploid Pahang</strain>
    </source>
</reference>
<evidence type="ECO:0000313" key="2">
    <source>
        <dbReference type="EnsemblPlants" id="Ma04_p07990.1"/>
    </source>
</evidence>
<evidence type="ECO:0000313" key="3">
    <source>
        <dbReference type="Proteomes" id="UP000012960"/>
    </source>
</evidence>
<gene>
    <name evidence="1" type="ORF">GSMUA_113240.1</name>
</gene>
<protein>
    <submittedName>
        <fullName evidence="1">(wild Malaysian banana) hypothetical protein</fullName>
    </submittedName>
</protein>
<accession>A0A804IMA0</accession>
<sequence>MECAAACVANCHEVIQIHVEKEEDTPHQCKSTMYRFSTLHHPTRPIVCSQRD</sequence>
<dbReference type="EnsemblPlants" id="Ma04_t07990.1">
    <property type="protein sequence ID" value="Ma04_p07990.1"/>
    <property type="gene ID" value="Ma04_g07990"/>
</dbReference>
<dbReference type="EMBL" id="HG996469">
    <property type="protein sequence ID" value="CAG1841529.1"/>
    <property type="molecule type" value="Genomic_DNA"/>
</dbReference>
<keyword evidence="3" id="KW-1185">Reference proteome</keyword>
<reference evidence="2" key="2">
    <citation type="submission" date="2021-05" db="UniProtKB">
        <authorList>
            <consortium name="EnsemblPlants"/>
        </authorList>
    </citation>
    <scope>IDENTIFICATION</scope>
    <source>
        <strain evidence="2">subsp. malaccensis</strain>
    </source>
</reference>
<evidence type="ECO:0000313" key="1">
    <source>
        <dbReference type="EMBL" id="CAG1841529.1"/>
    </source>
</evidence>
<proteinExistence type="predicted"/>
<dbReference type="InParanoid" id="A0A804IMA0"/>
<dbReference type="AlphaFoldDB" id="A0A804IMA0"/>